<feature type="compositionally biased region" description="Low complexity" evidence="6">
    <location>
        <begin position="776"/>
        <end position="791"/>
    </location>
</feature>
<evidence type="ECO:0000256" key="5">
    <source>
        <dbReference type="ARBA" id="ARBA00022840"/>
    </source>
</evidence>
<evidence type="ECO:0000256" key="2">
    <source>
        <dbReference type="ARBA" id="ARBA00022741"/>
    </source>
</evidence>
<dbReference type="GO" id="GO:0005524">
    <property type="term" value="F:ATP binding"/>
    <property type="evidence" value="ECO:0007669"/>
    <property type="project" value="UniProtKB-KW"/>
</dbReference>
<dbReference type="GO" id="GO:0043139">
    <property type="term" value="F:5'-3' DNA helicase activity"/>
    <property type="evidence" value="ECO:0007669"/>
    <property type="project" value="TreeGrafter"/>
</dbReference>
<evidence type="ECO:0000313" key="9">
    <source>
        <dbReference type="EMBL" id="MBJ7602871.1"/>
    </source>
</evidence>
<dbReference type="CDD" id="cd18808">
    <property type="entry name" value="SF1_C_Upf1"/>
    <property type="match status" value="1"/>
</dbReference>
<dbReference type="CDD" id="cd17934">
    <property type="entry name" value="DEXXQc_Upf1-like"/>
    <property type="match status" value="1"/>
</dbReference>
<reference evidence="9 10" key="1">
    <citation type="submission" date="2020-10" db="EMBL/GenBank/DDBJ databases">
        <title>Ca. Dormibacterota MAGs.</title>
        <authorList>
            <person name="Montgomery K."/>
        </authorList>
    </citation>
    <scope>NUCLEOTIDE SEQUENCE [LARGE SCALE GENOMIC DNA]</scope>
    <source>
        <strain evidence="9">SC8811_S16_3</strain>
    </source>
</reference>
<dbReference type="Gene3D" id="3.40.50.300">
    <property type="entry name" value="P-loop containing nucleotide triphosphate hydrolases"/>
    <property type="match status" value="2"/>
</dbReference>
<protein>
    <submittedName>
        <fullName evidence="9">AAA family ATPase</fullName>
    </submittedName>
</protein>
<sequence>MSTPNPGDILPLWDPDLPGEVIKTGRLGIRIRPGSPAAQKLEFIPGGPEWLRQVLEEHREIDGTYTVSKADRPLDFIGQVDQTLITGRLGRTQRGLALEITEMQQLEKEFEIEKARLNLRYSELALVQEWDGELEALTSFVLREKAKTLPILDSTLRFIEHLRDFREHLAEATIRRFEATEQWIECPRCENRAPISLGIQCPECGEDMRGGEYVRAALQLADGTDARIYRGIDSLTVRSPSFPEYRGMTLDRASGNTLTVSFRRYDPLPDEGVVLPTASVEMFEAQRSVIRQLMIGSPRTGALGAQLADPGWLGIPPRVSLDGKRAAHLPQPNDEQSEAVSRVMGMRPGQMYLIQGPPGTGKTTAIVESIRRILSRNNEASILLSSHSNDAVDTGQERLLGFSHVRQVRIAEPGKVPRRLRHTLVDGDDLEPFNLVAGTVNRLAIDSRLRFRVFDWVILDEANKVRANEALSLLPLAKRWVMIGDMNQLPPVMEEAAIGFEIRSPLDELVRDSSFYGWAWDESPAGAKIMLPRQYRMREPIGRVVSDLFYEGKLIHESPHQRMPLPWPFDRELVWVDTGAQDEYRDAQRSVANEFEVALCKDITSIIRRRVRKSRLAVIAMYSSQVNRLVSALKGIVPPDDIESVDAFEGRESDAVILSLVRSNDRSAIGFLNDPNRVNVAISRAKKLLVVVGDSKTVIGGAPELFGPLFEHAKEEGLVAGVGAVVTACQRVGVRSQVQRLSRPRRGERGRNRRRRRGSDSRGPQDAPLEQRVTSAETAELPAEEVALAPASQDERGRPDRSEPTAAAEQSPAVGQTDLADKSAGGASDQTADHAPAGGAAARNGRGSRRRRPRRAAAPDRDQQVRGEAAAARNGSLHMGAEAPSPAELQPAAGEERGGQGPGSHDGAEERPTAVELVQLPLDTRASTTRSVGLKPKAIREILAAAQEQGGLAVVRRREPVRSRRRRLSPEGPNGEPDAEEVAPKPDESRPARAGARQSSKSLTEPAADAEQAVVKETSAKRPATVKRPPPEKAPQK</sequence>
<feature type="compositionally biased region" description="Low complexity" evidence="6">
    <location>
        <begin position="833"/>
        <end position="845"/>
    </location>
</feature>
<dbReference type="Pfam" id="PF13086">
    <property type="entry name" value="AAA_11"/>
    <property type="match status" value="2"/>
</dbReference>
<evidence type="ECO:0000256" key="4">
    <source>
        <dbReference type="ARBA" id="ARBA00022806"/>
    </source>
</evidence>
<accession>A0A934NBX4</accession>
<feature type="domain" description="DNA2/NAM7 helicase helicase" evidence="7">
    <location>
        <begin position="332"/>
        <end position="414"/>
    </location>
</feature>
<dbReference type="PANTHER" id="PTHR43788:SF8">
    <property type="entry name" value="DNA-BINDING PROTEIN SMUBP-2"/>
    <property type="match status" value="1"/>
</dbReference>
<dbReference type="RefSeq" id="WP_338177928.1">
    <property type="nucleotide sequence ID" value="NZ_JAEKNQ010000025.1"/>
</dbReference>
<dbReference type="InterPro" id="IPR050534">
    <property type="entry name" value="Coronavir_polyprotein_1ab"/>
</dbReference>
<evidence type="ECO:0000313" key="10">
    <source>
        <dbReference type="Proteomes" id="UP000620075"/>
    </source>
</evidence>
<keyword evidence="4" id="KW-0347">Helicase</keyword>
<proteinExistence type="inferred from homology"/>
<keyword evidence="3" id="KW-0378">Hydrolase</keyword>
<feature type="compositionally biased region" description="Basic and acidic residues" evidence="6">
    <location>
        <begin position="793"/>
        <end position="803"/>
    </location>
</feature>
<dbReference type="AlphaFoldDB" id="A0A934NBX4"/>
<feature type="domain" description="DNA2/NAM7 helicase helicase" evidence="7">
    <location>
        <begin position="434"/>
        <end position="493"/>
    </location>
</feature>
<comment type="similarity">
    <text evidence="1">Belongs to the DNA2/NAM7 helicase family.</text>
</comment>
<feature type="domain" description="DNA2/NAM7 helicase-like C-terminal" evidence="8">
    <location>
        <begin position="527"/>
        <end position="696"/>
    </location>
</feature>
<dbReference type="InterPro" id="IPR041679">
    <property type="entry name" value="DNA2/NAM7-like_C"/>
</dbReference>
<evidence type="ECO:0000256" key="3">
    <source>
        <dbReference type="ARBA" id="ARBA00022801"/>
    </source>
</evidence>
<evidence type="ECO:0000259" key="7">
    <source>
        <dbReference type="Pfam" id="PF13086"/>
    </source>
</evidence>
<dbReference type="GO" id="GO:0016787">
    <property type="term" value="F:hydrolase activity"/>
    <property type="evidence" value="ECO:0007669"/>
    <property type="project" value="UniProtKB-KW"/>
</dbReference>
<dbReference type="InterPro" id="IPR041677">
    <property type="entry name" value="DNA2/NAM7_AAA_11"/>
</dbReference>
<dbReference type="Proteomes" id="UP000620075">
    <property type="component" value="Unassembled WGS sequence"/>
</dbReference>
<name>A0A934NBX4_9BACT</name>
<comment type="caution">
    <text evidence="9">The sequence shown here is derived from an EMBL/GenBank/DDBJ whole genome shotgun (WGS) entry which is preliminary data.</text>
</comment>
<feature type="region of interest" description="Disordered" evidence="6">
    <location>
        <begin position="736"/>
        <end position="1037"/>
    </location>
</feature>
<dbReference type="SUPFAM" id="SSF52540">
    <property type="entry name" value="P-loop containing nucleoside triphosphate hydrolases"/>
    <property type="match status" value="1"/>
</dbReference>
<dbReference type="Pfam" id="PF13087">
    <property type="entry name" value="AAA_12"/>
    <property type="match status" value="1"/>
</dbReference>
<feature type="compositionally biased region" description="Basic and acidic residues" evidence="6">
    <location>
        <begin position="982"/>
        <end position="991"/>
    </location>
</feature>
<evidence type="ECO:0000256" key="6">
    <source>
        <dbReference type="SAM" id="MobiDB-lite"/>
    </source>
</evidence>
<evidence type="ECO:0000256" key="1">
    <source>
        <dbReference type="ARBA" id="ARBA00007913"/>
    </source>
</evidence>
<dbReference type="PANTHER" id="PTHR43788">
    <property type="entry name" value="DNA2/NAM7 HELICASE FAMILY MEMBER"/>
    <property type="match status" value="1"/>
</dbReference>
<feature type="compositionally biased region" description="Basic residues" evidence="6">
    <location>
        <begin position="846"/>
        <end position="855"/>
    </location>
</feature>
<dbReference type="InterPro" id="IPR027417">
    <property type="entry name" value="P-loop_NTPase"/>
</dbReference>
<organism evidence="9 10">
    <name type="scientific">Candidatus Dormiibacter inghamiae</name>
    <dbReference type="NCBI Taxonomy" id="3127013"/>
    <lineage>
        <taxon>Bacteria</taxon>
        <taxon>Bacillati</taxon>
        <taxon>Candidatus Dormiibacterota</taxon>
        <taxon>Candidatus Dormibacteria</taxon>
        <taxon>Candidatus Dormibacterales</taxon>
        <taxon>Candidatus Dormibacteraceae</taxon>
        <taxon>Candidatus Dormiibacter</taxon>
    </lineage>
</organism>
<dbReference type="EMBL" id="JAEKNQ010000025">
    <property type="protein sequence ID" value="MBJ7602871.1"/>
    <property type="molecule type" value="Genomic_DNA"/>
</dbReference>
<evidence type="ECO:0000259" key="8">
    <source>
        <dbReference type="Pfam" id="PF13087"/>
    </source>
</evidence>
<dbReference type="InterPro" id="IPR047187">
    <property type="entry name" value="SF1_C_Upf1"/>
</dbReference>
<keyword evidence="5" id="KW-0067">ATP-binding</keyword>
<gene>
    <name evidence="9" type="ORF">JF888_06715</name>
</gene>
<keyword evidence="2" id="KW-0547">Nucleotide-binding</keyword>